<gene>
    <name evidence="3" type="ORF">GTC6_08914</name>
</gene>
<evidence type="ECO:0000256" key="2">
    <source>
        <dbReference type="SAM" id="MobiDB-lite"/>
    </source>
</evidence>
<dbReference type="GO" id="GO:0016530">
    <property type="term" value="F:metallochaperone activity"/>
    <property type="evidence" value="ECO:0007669"/>
    <property type="project" value="TreeGrafter"/>
</dbReference>
<dbReference type="PATRIC" id="fig|1316928.3.peg.1784"/>
<sequence>MKALRTFDRRPSARRRRPTDARVIHQIASWCLGYPDDDVLARVDLMRAALDEAGDDPAAQRIRVTVDHLAAGDPGDLRREYIDLFDLSRRQTLYLSYWTDGDTRRRGTTLGEFKQLYRDSGYLVDLHGELPDHLPIVLEFSARADPERGVEVLEKHRAALELIKFSLLEHESPYAATLDAVCRTLPSPSPPDRESAMAMSRPVPTETVGLEPYDPRLLPLDPT</sequence>
<name>R7YAT2_9ACTN</name>
<evidence type="ECO:0000313" key="4">
    <source>
        <dbReference type="Proteomes" id="UP000013569"/>
    </source>
</evidence>
<evidence type="ECO:0000256" key="1">
    <source>
        <dbReference type="ARBA" id="ARBA00023063"/>
    </source>
</evidence>
<evidence type="ECO:0000313" key="3">
    <source>
        <dbReference type="EMBL" id="EON33128.1"/>
    </source>
</evidence>
<comment type="caution">
    <text evidence="3">The sequence shown here is derived from an EMBL/GenBank/DDBJ whole genome shotgun (WGS) entry which is preliminary data.</text>
</comment>
<dbReference type="Proteomes" id="UP000013569">
    <property type="component" value="Unassembled WGS sequence"/>
</dbReference>
<dbReference type="PANTHER" id="PTHR43680:SF2">
    <property type="entry name" value="NITRATE REDUCTASE MOLYBDENUM COFACTOR ASSEMBLY CHAPERONE NARJ"/>
    <property type="match status" value="1"/>
</dbReference>
<proteinExistence type="predicted"/>
<dbReference type="Gene3D" id="1.10.3480.10">
    <property type="entry name" value="TorD-like"/>
    <property type="match status" value="1"/>
</dbReference>
<dbReference type="PANTHER" id="PTHR43680">
    <property type="entry name" value="NITRATE REDUCTASE MOLYBDENUM COFACTOR ASSEMBLY CHAPERONE"/>
    <property type="match status" value="1"/>
</dbReference>
<dbReference type="EMBL" id="AQPW01000007">
    <property type="protein sequence ID" value="EON33128.1"/>
    <property type="molecule type" value="Genomic_DNA"/>
</dbReference>
<keyword evidence="1" id="KW-0534">Nitrate assimilation</keyword>
<dbReference type="InterPro" id="IPR020945">
    <property type="entry name" value="DMSO/NO3_reduct_chaperone"/>
</dbReference>
<dbReference type="GO" id="GO:0051131">
    <property type="term" value="P:chaperone-mediated protein complex assembly"/>
    <property type="evidence" value="ECO:0007669"/>
    <property type="project" value="InterPro"/>
</dbReference>
<dbReference type="InterPro" id="IPR036411">
    <property type="entry name" value="TorD-like_sf"/>
</dbReference>
<dbReference type="SUPFAM" id="SSF89155">
    <property type="entry name" value="TorD-like"/>
    <property type="match status" value="1"/>
</dbReference>
<dbReference type="GO" id="GO:0051082">
    <property type="term" value="F:unfolded protein binding"/>
    <property type="evidence" value="ECO:0007669"/>
    <property type="project" value="InterPro"/>
</dbReference>
<dbReference type="GO" id="GO:0042128">
    <property type="term" value="P:nitrate assimilation"/>
    <property type="evidence" value="ECO:0007669"/>
    <property type="project" value="UniProtKB-KW"/>
</dbReference>
<dbReference type="NCBIfam" id="TIGR00684">
    <property type="entry name" value="narJ"/>
    <property type="match status" value="1"/>
</dbReference>
<dbReference type="Pfam" id="PF02613">
    <property type="entry name" value="Nitrate_red_del"/>
    <property type="match status" value="1"/>
</dbReference>
<accession>R7YAT2</accession>
<protein>
    <submittedName>
        <fullName evidence="3">Nitrate reductase molybdenum cofactor assembly chaperone</fullName>
    </submittedName>
</protein>
<organism evidence="3 4">
    <name type="scientific">Gordonia terrae C-6</name>
    <dbReference type="NCBI Taxonomy" id="1316928"/>
    <lineage>
        <taxon>Bacteria</taxon>
        <taxon>Bacillati</taxon>
        <taxon>Actinomycetota</taxon>
        <taxon>Actinomycetes</taxon>
        <taxon>Mycobacteriales</taxon>
        <taxon>Gordoniaceae</taxon>
        <taxon>Gordonia</taxon>
    </lineage>
</organism>
<reference evidence="3 4" key="1">
    <citation type="journal article" date="2013" name="Genome Announc.">
        <title>Draft Genome Sequence of a Benzothiophene-Desulfurizing Bacterium, Gordona terrae Strain C-6.</title>
        <authorList>
            <person name="Wang W."/>
            <person name="Ma T."/>
            <person name="Ren Y."/>
            <person name="Li G."/>
        </authorList>
    </citation>
    <scope>NUCLEOTIDE SEQUENCE [LARGE SCALE GENOMIC DNA]</scope>
    <source>
        <strain evidence="3 4">C-6</strain>
    </source>
</reference>
<feature type="region of interest" description="Disordered" evidence="2">
    <location>
        <begin position="186"/>
        <end position="223"/>
    </location>
</feature>
<dbReference type="InterPro" id="IPR003765">
    <property type="entry name" value="NO3_reductase_chaperone_NarJ"/>
</dbReference>
<dbReference type="AlphaFoldDB" id="R7YAT2"/>
<dbReference type="RefSeq" id="WP_010842218.1">
    <property type="nucleotide sequence ID" value="NZ_AQPW01000007.1"/>
</dbReference>